<evidence type="ECO:0008006" key="4">
    <source>
        <dbReference type="Google" id="ProtNLM"/>
    </source>
</evidence>
<gene>
    <name evidence="2" type="ORF">J2X31_001248</name>
</gene>
<evidence type="ECO:0000313" key="2">
    <source>
        <dbReference type="EMBL" id="MDR6967241.1"/>
    </source>
</evidence>
<evidence type="ECO:0000313" key="3">
    <source>
        <dbReference type="Proteomes" id="UP001255185"/>
    </source>
</evidence>
<feature type="transmembrane region" description="Helical" evidence="1">
    <location>
        <begin position="30"/>
        <end position="49"/>
    </location>
</feature>
<dbReference type="InterPro" id="IPR021215">
    <property type="entry name" value="DUF2752"/>
</dbReference>
<dbReference type="Pfam" id="PF10825">
    <property type="entry name" value="DUF2752"/>
    <property type="match status" value="1"/>
</dbReference>
<reference evidence="2 3" key="1">
    <citation type="submission" date="2023-07" db="EMBL/GenBank/DDBJ databases">
        <title>Sorghum-associated microbial communities from plants grown in Nebraska, USA.</title>
        <authorList>
            <person name="Schachtman D."/>
        </authorList>
    </citation>
    <scope>NUCLEOTIDE SEQUENCE [LARGE SCALE GENOMIC DNA]</scope>
    <source>
        <strain evidence="2 3">3773</strain>
    </source>
</reference>
<proteinExistence type="predicted"/>
<comment type="caution">
    <text evidence="2">The sequence shown here is derived from an EMBL/GenBank/DDBJ whole genome shotgun (WGS) entry which is preliminary data.</text>
</comment>
<organism evidence="2 3">
    <name type="scientific">Flavobacterium arsenatis</name>
    <dbReference type="NCBI Taxonomy" id="1484332"/>
    <lineage>
        <taxon>Bacteria</taxon>
        <taxon>Pseudomonadati</taxon>
        <taxon>Bacteroidota</taxon>
        <taxon>Flavobacteriia</taxon>
        <taxon>Flavobacteriales</taxon>
        <taxon>Flavobacteriaceae</taxon>
        <taxon>Flavobacterium</taxon>
    </lineage>
</organism>
<keyword evidence="1" id="KW-0812">Transmembrane</keyword>
<protein>
    <recommendedName>
        <fullName evidence="4">DUF2752 domain-containing protein</fullName>
    </recommendedName>
</protein>
<dbReference type="EMBL" id="JAVDVI010000004">
    <property type="protein sequence ID" value="MDR6967241.1"/>
    <property type="molecule type" value="Genomic_DNA"/>
</dbReference>
<dbReference type="Proteomes" id="UP001255185">
    <property type="component" value="Unassembled WGS sequence"/>
</dbReference>
<dbReference type="RefSeq" id="WP_310025271.1">
    <property type="nucleotide sequence ID" value="NZ_JAVDVI010000004.1"/>
</dbReference>
<accession>A0ABU1TN00</accession>
<sequence>MNKQLFGFDCPGCGMQRSLALILKGQFADAFFMFPAIYTLVVFFGFIALHFLDKKRNYHKIIISLGIINGLIMIISYIYKILINN</sequence>
<evidence type="ECO:0000256" key="1">
    <source>
        <dbReference type="SAM" id="Phobius"/>
    </source>
</evidence>
<feature type="transmembrane region" description="Helical" evidence="1">
    <location>
        <begin position="61"/>
        <end position="79"/>
    </location>
</feature>
<keyword evidence="3" id="KW-1185">Reference proteome</keyword>
<name>A0ABU1TN00_9FLAO</name>
<keyword evidence="1" id="KW-0472">Membrane</keyword>
<keyword evidence="1" id="KW-1133">Transmembrane helix</keyword>